<dbReference type="EMBL" id="FOIL01000006">
    <property type="protein sequence ID" value="SET15548.1"/>
    <property type="molecule type" value="Genomic_DNA"/>
</dbReference>
<keyword evidence="2" id="KW-1185">Reference proteome</keyword>
<accession>A0A1I0C7V7</accession>
<sequence>MNEDSRIIIEEYCRAHRQAKKGDFLGDMVKMAYKKKGEPEEWRAVRLEQYISKEEDPEMKKALEELNAFLFG</sequence>
<dbReference type="RefSeq" id="WP_074648774.1">
    <property type="nucleotide sequence ID" value="NZ_FOIL01000006.1"/>
</dbReference>
<evidence type="ECO:0000313" key="1">
    <source>
        <dbReference type="EMBL" id="SET15548.1"/>
    </source>
</evidence>
<dbReference type="AlphaFoldDB" id="A0A1I0C7V7"/>
<gene>
    <name evidence="1" type="ORF">SAMN04487771_100654</name>
</gene>
<protein>
    <submittedName>
        <fullName evidence="1">Uncharacterized protein</fullName>
    </submittedName>
</protein>
<dbReference type="Proteomes" id="UP000199820">
    <property type="component" value="Unassembled WGS sequence"/>
</dbReference>
<reference evidence="2" key="1">
    <citation type="submission" date="2016-10" db="EMBL/GenBank/DDBJ databases">
        <authorList>
            <person name="Varghese N."/>
            <person name="Submissions S."/>
        </authorList>
    </citation>
    <scope>NUCLEOTIDE SEQUENCE [LARGE SCALE GENOMIC DNA]</scope>
    <source>
        <strain evidence="2">KH1P1</strain>
    </source>
</reference>
<name>A0A1I0C7V7_9FIRM</name>
<dbReference type="OrthoDB" id="2061505at2"/>
<organism evidence="1 2">
    <name type="scientific">[Clostridium] aminophilum</name>
    <dbReference type="NCBI Taxonomy" id="1526"/>
    <lineage>
        <taxon>Bacteria</taxon>
        <taxon>Bacillati</taxon>
        <taxon>Bacillota</taxon>
        <taxon>Clostridia</taxon>
        <taxon>Lachnospirales</taxon>
        <taxon>Lachnospiraceae</taxon>
    </lineage>
</organism>
<proteinExistence type="predicted"/>
<evidence type="ECO:0000313" key="2">
    <source>
        <dbReference type="Proteomes" id="UP000199820"/>
    </source>
</evidence>